<comment type="caution">
    <text evidence="2">The sequence shown here is derived from an EMBL/GenBank/DDBJ whole genome shotgun (WGS) entry which is preliminary data.</text>
</comment>
<feature type="region of interest" description="Disordered" evidence="1">
    <location>
        <begin position="47"/>
        <end position="124"/>
    </location>
</feature>
<gene>
    <name evidence="2" type="ORF">WDZ17_12145</name>
</gene>
<feature type="region of interest" description="Disordered" evidence="1">
    <location>
        <begin position="1"/>
        <end position="23"/>
    </location>
</feature>
<evidence type="ECO:0000313" key="3">
    <source>
        <dbReference type="Proteomes" id="UP001387100"/>
    </source>
</evidence>
<protein>
    <submittedName>
        <fullName evidence="2">Uncharacterized protein</fullName>
    </submittedName>
</protein>
<reference evidence="2 3" key="1">
    <citation type="journal article" date="2017" name="Int. J. Syst. Evol. Microbiol.">
        <title>Pseudokineococcus basanitobsidens sp. nov., isolated from volcanic rock.</title>
        <authorList>
            <person name="Lee D.W."/>
            <person name="Park M.Y."/>
            <person name="Kim J.J."/>
            <person name="Kim B.S."/>
        </authorList>
    </citation>
    <scope>NUCLEOTIDE SEQUENCE [LARGE SCALE GENOMIC DNA]</scope>
    <source>
        <strain evidence="2 3">DSM 103726</strain>
    </source>
</reference>
<sequence>MSGTRRPRRGAPAPARAGAGARRRRVTALGALSALVLAGLVAAVPGGGEDAYAGPRGSAGRAPDPATQPQTSLAAAAAAGAAPVRGGTAAKKPPTVPAARKESTKKLARSARSSPEDVLSPEAANGGCRLEYGRGGQCLPVVPPGAAAHAGHGTGVTWTCDLVRETFPDGIEVRGGGVGGAGDPLHLDTDHDGTGCGPGDR</sequence>
<dbReference type="RefSeq" id="WP_339575427.1">
    <property type="nucleotide sequence ID" value="NZ_JBBIAA010000015.1"/>
</dbReference>
<keyword evidence="3" id="KW-1185">Reference proteome</keyword>
<accession>A0ABU8RLT5</accession>
<evidence type="ECO:0000256" key="1">
    <source>
        <dbReference type="SAM" id="MobiDB-lite"/>
    </source>
</evidence>
<organism evidence="2 3">
    <name type="scientific">Pseudokineococcus basanitobsidens</name>
    <dbReference type="NCBI Taxonomy" id="1926649"/>
    <lineage>
        <taxon>Bacteria</taxon>
        <taxon>Bacillati</taxon>
        <taxon>Actinomycetota</taxon>
        <taxon>Actinomycetes</taxon>
        <taxon>Kineosporiales</taxon>
        <taxon>Kineosporiaceae</taxon>
        <taxon>Pseudokineococcus</taxon>
    </lineage>
</organism>
<name>A0ABU8RLT5_9ACTN</name>
<feature type="compositionally biased region" description="Low complexity" evidence="1">
    <location>
        <begin position="74"/>
        <end position="93"/>
    </location>
</feature>
<feature type="compositionally biased region" description="Low complexity" evidence="1">
    <location>
        <begin position="10"/>
        <end position="20"/>
    </location>
</feature>
<evidence type="ECO:0000313" key="2">
    <source>
        <dbReference type="EMBL" id="MEJ5946043.1"/>
    </source>
</evidence>
<proteinExistence type="predicted"/>
<dbReference type="Proteomes" id="UP001387100">
    <property type="component" value="Unassembled WGS sequence"/>
</dbReference>
<dbReference type="EMBL" id="JBBIAA010000015">
    <property type="protein sequence ID" value="MEJ5946043.1"/>
    <property type="molecule type" value="Genomic_DNA"/>
</dbReference>